<feature type="domain" description="Lipoyl-binding" evidence="10">
    <location>
        <begin position="112"/>
        <end position="188"/>
    </location>
</feature>
<keyword evidence="7 8" id="KW-0092">Biotin</keyword>
<dbReference type="Gene3D" id="2.40.50.100">
    <property type="match status" value="1"/>
</dbReference>
<evidence type="ECO:0000256" key="9">
    <source>
        <dbReference type="SAM" id="MobiDB-lite"/>
    </source>
</evidence>
<dbReference type="UniPathway" id="UPA00094"/>
<dbReference type="InterPro" id="IPR001882">
    <property type="entry name" value="Biotin_BS"/>
</dbReference>
<evidence type="ECO:0000256" key="1">
    <source>
        <dbReference type="ARBA" id="ARBA00005194"/>
    </source>
</evidence>
<reference evidence="11 12" key="1">
    <citation type="submission" date="2017-03" db="EMBL/GenBank/DDBJ databases">
        <title>Draft genome sequence of Streptomyces scabrisporus NF3, endophyte isolated from Amphipterygium adstringens.</title>
        <authorList>
            <person name="Vazquez M."/>
            <person name="Ceapa C.D."/>
            <person name="Rodriguez Luna D."/>
            <person name="Sanchez Esquivel S."/>
        </authorList>
    </citation>
    <scope>NUCLEOTIDE SEQUENCE [LARGE SCALE GENOMIC DNA]</scope>
    <source>
        <strain evidence="11 12">NF3</strain>
    </source>
</reference>
<evidence type="ECO:0000256" key="3">
    <source>
        <dbReference type="ARBA" id="ARBA00022516"/>
    </source>
</evidence>
<evidence type="ECO:0000256" key="7">
    <source>
        <dbReference type="ARBA" id="ARBA00023267"/>
    </source>
</evidence>
<evidence type="ECO:0000259" key="10">
    <source>
        <dbReference type="PROSITE" id="PS50968"/>
    </source>
</evidence>
<dbReference type="NCBIfam" id="TIGR00531">
    <property type="entry name" value="BCCP"/>
    <property type="match status" value="1"/>
</dbReference>
<dbReference type="InterPro" id="IPR000089">
    <property type="entry name" value="Biotin_lipoyl"/>
</dbReference>
<dbReference type="GO" id="GO:0009317">
    <property type="term" value="C:acetyl-CoA carboxylase complex"/>
    <property type="evidence" value="ECO:0007669"/>
    <property type="project" value="InterPro"/>
</dbReference>
<comment type="function">
    <text evidence="8">This protein is a component of the acetyl coenzyme A carboxylase complex; first, biotin carboxylase catalyzes the carboxylation of the carrier protein and then the transcarboxylase transfers the carboxyl group to form malonyl-CoA.</text>
</comment>
<dbReference type="OrthoDB" id="9811735at2"/>
<evidence type="ECO:0000256" key="2">
    <source>
        <dbReference type="ARBA" id="ARBA00017562"/>
    </source>
</evidence>
<protein>
    <recommendedName>
        <fullName evidence="2 8">Biotin carboxyl carrier protein of acetyl-CoA carboxylase</fullName>
    </recommendedName>
</protein>
<evidence type="ECO:0000256" key="5">
    <source>
        <dbReference type="ARBA" id="ARBA00023098"/>
    </source>
</evidence>
<evidence type="ECO:0000256" key="6">
    <source>
        <dbReference type="ARBA" id="ARBA00023160"/>
    </source>
</evidence>
<feature type="compositionally biased region" description="Pro residues" evidence="9">
    <location>
        <begin position="46"/>
        <end position="55"/>
    </location>
</feature>
<dbReference type="RefSeq" id="WP_078981469.1">
    <property type="nucleotide sequence ID" value="NZ_MWQN01000003.1"/>
</dbReference>
<accession>A0A1T3NNQ2</accession>
<dbReference type="PANTHER" id="PTHR45266:SF3">
    <property type="entry name" value="OXALOACETATE DECARBOXYLASE ALPHA CHAIN"/>
    <property type="match status" value="1"/>
</dbReference>
<dbReference type="Pfam" id="PF00364">
    <property type="entry name" value="Biotin_lipoyl"/>
    <property type="match status" value="1"/>
</dbReference>
<dbReference type="GO" id="GO:0003989">
    <property type="term" value="F:acetyl-CoA carboxylase activity"/>
    <property type="evidence" value="ECO:0007669"/>
    <property type="project" value="InterPro"/>
</dbReference>
<keyword evidence="5 8" id="KW-0443">Lipid metabolism</keyword>
<dbReference type="InterPro" id="IPR050709">
    <property type="entry name" value="Biotin_Carboxyl_Carrier/Decarb"/>
</dbReference>
<dbReference type="SUPFAM" id="SSF51230">
    <property type="entry name" value="Single hybrid motif"/>
    <property type="match status" value="1"/>
</dbReference>
<dbReference type="InterPro" id="IPR001249">
    <property type="entry name" value="AcCoA_biotinCC"/>
</dbReference>
<dbReference type="PROSITE" id="PS50968">
    <property type="entry name" value="BIOTINYL_LIPOYL"/>
    <property type="match status" value="1"/>
</dbReference>
<dbReference type="PRINTS" id="PR01071">
    <property type="entry name" value="ACOABIOTINCC"/>
</dbReference>
<feature type="region of interest" description="Disordered" evidence="9">
    <location>
        <begin position="189"/>
        <end position="209"/>
    </location>
</feature>
<evidence type="ECO:0000313" key="12">
    <source>
        <dbReference type="Proteomes" id="UP000190037"/>
    </source>
</evidence>
<name>A0A1T3NNQ2_9ACTN</name>
<keyword evidence="6 8" id="KW-0275">Fatty acid biosynthesis</keyword>
<proteinExistence type="predicted"/>
<comment type="caution">
    <text evidence="11">The sequence shown here is derived from an EMBL/GenBank/DDBJ whole genome shotgun (WGS) entry which is preliminary data.</text>
</comment>
<keyword evidence="12" id="KW-1185">Reference proteome</keyword>
<evidence type="ECO:0000256" key="4">
    <source>
        <dbReference type="ARBA" id="ARBA00022832"/>
    </source>
</evidence>
<dbReference type="EMBL" id="MWQN01000003">
    <property type="protein sequence ID" value="OPC78378.1"/>
    <property type="molecule type" value="Genomic_DNA"/>
</dbReference>
<keyword evidence="4 8" id="KW-0276">Fatty acid metabolism</keyword>
<evidence type="ECO:0000313" key="11">
    <source>
        <dbReference type="EMBL" id="OPC78378.1"/>
    </source>
</evidence>
<feature type="region of interest" description="Disordered" evidence="9">
    <location>
        <begin position="1"/>
        <end position="63"/>
    </location>
</feature>
<sequence>MSSPHGPSQARDAHADDRPDRHPAGYADERWVRPFDPAHASGHPRPAAPEAPGPVQPASVPPRWIRLRCGDTSIEIEWPEAAAPSGAAPAAPGATPVAAIPGERPAEPDGGRRYVPAPMVGTFYHAPEVGAKPFVSVGDTVRPGQTVGILEVMKMMNTITAEVSGLVVEVLVADAQPVEYQQPLFVIETGGADPDTAADDRPGGSHTRH</sequence>
<dbReference type="PROSITE" id="PS00188">
    <property type="entry name" value="BIOTIN"/>
    <property type="match status" value="1"/>
</dbReference>
<dbReference type="AlphaFoldDB" id="A0A1T3NNQ2"/>
<feature type="compositionally biased region" description="Basic and acidic residues" evidence="9">
    <location>
        <begin position="11"/>
        <end position="33"/>
    </location>
</feature>
<dbReference type="InterPro" id="IPR011053">
    <property type="entry name" value="Single_hybrid_motif"/>
</dbReference>
<gene>
    <name evidence="11" type="ORF">B4N89_40185</name>
</gene>
<comment type="pathway">
    <text evidence="1 8">Lipid metabolism; fatty acid biosynthesis.</text>
</comment>
<organism evidence="11 12">
    <name type="scientific">Embleya scabrispora</name>
    <dbReference type="NCBI Taxonomy" id="159449"/>
    <lineage>
        <taxon>Bacteria</taxon>
        <taxon>Bacillati</taxon>
        <taxon>Actinomycetota</taxon>
        <taxon>Actinomycetes</taxon>
        <taxon>Kitasatosporales</taxon>
        <taxon>Streptomycetaceae</taxon>
        <taxon>Embleya</taxon>
    </lineage>
</organism>
<dbReference type="Proteomes" id="UP000190037">
    <property type="component" value="Unassembled WGS sequence"/>
</dbReference>
<dbReference type="PANTHER" id="PTHR45266">
    <property type="entry name" value="OXALOACETATE DECARBOXYLASE ALPHA CHAIN"/>
    <property type="match status" value="1"/>
</dbReference>
<dbReference type="STRING" id="159449.B4N89_40185"/>
<keyword evidence="3 8" id="KW-0444">Lipid biosynthesis</keyword>
<dbReference type="CDD" id="cd06850">
    <property type="entry name" value="biotinyl_domain"/>
    <property type="match status" value="1"/>
</dbReference>
<evidence type="ECO:0000256" key="8">
    <source>
        <dbReference type="RuleBase" id="RU364072"/>
    </source>
</evidence>
<dbReference type="GO" id="GO:0006633">
    <property type="term" value="P:fatty acid biosynthetic process"/>
    <property type="evidence" value="ECO:0007669"/>
    <property type="project" value="UniProtKB-UniPathway"/>
</dbReference>